<dbReference type="EMBL" id="JAOVZR010000001">
    <property type="protein sequence ID" value="MCY0148494.1"/>
    <property type="molecule type" value="Genomic_DNA"/>
</dbReference>
<comment type="caution">
    <text evidence="1">The sequence shown here is derived from an EMBL/GenBank/DDBJ whole genome shotgun (WGS) entry which is preliminary data.</text>
</comment>
<reference evidence="1" key="1">
    <citation type="submission" date="2022-10" db="EMBL/GenBank/DDBJ databases">
        <title>Hoeflea sp. G2-23, isolated from marine algae.</title>
        <authorList>
            <person name="Kristyanto S."/>
            <person name="Kim J.M."/>
            <person name="Jeon C.O."/>
        </authorList>
    </citation>
    <scope>NUCLEOTIDE SEQUENCE</scope>
    <source>
        <strain evidence="1">G2-23</strain>
    </source>
</reference>
<proteinExistence type="predicted"/>
<evidence type="ECO:0000313" key="1">
    <source>
        <dbReference type="EMBL" id="MCY0148494.1"/>
    </source>
</evidence>
<gene>
    <name evidence="1" type="ORF">OEG84_12405</name>
</gene>
<dbReference type="RefSeq" id="WP_267654058.1">
    <property type="nucleotide sequence ID" value="NZ_JAOVZR010000001.1"/>
</dbReference>
<organism evidence="1 2">
    <name type="scientific">Hoeflea algicola</name>
    <dbReference type="NCBI Taxonomy" id="2983763"/>
    <lineage>
        <taxon>Bacteria</taxon>
        <taxon>Pseudomonadati</taxon>
        <taxon>Pseudomonadota</taxon>
        <taxon>Alphaproteobacteria</taxon>
        <taxon>Hyphomicrobiales</taxon>
        <taxon>Rhizobiaceae</taxon>
        <taxon>Hoeflea</taxon>
    </lineage>
</organism>
<keyword evidence="2" id="KW-1185">Reference proteome</keyword>
<protein>
    <recommendedName>
        <fullName evidence="3">DUF4224 domain-containing protein</fullName>
    </recommendedName>
</protein>
<sequence length="68" mass="7600">MAITWADLDESEQTALKRLNRGPYTALQPAMAERLIALGLAERRPRGVGINRVGRELVISVLLNQRDD</sequence>
<name>A0ABT3Z9N2_9HYPH</name>
<evidence type="ECO:0008006" key="3">
    <source>
        <dbReference type="Google" id="ProtNLM"/>
    </source>
</evidence>
<evidence type="ECO:0000313" key="2">
    <source>
        <dbReference type="Proteomes" id="UP001073227"/>
    </source>
</evidence>
<accession>A0ABT3Z9N2</accession>
<dbReference type="Proteomes" id="UP001073227">
    <property type="component" value="Unassembled WGS sequence"/>
</dbReference>